<dbReference type="InParanoid" id="A0A251TCT8"/>
<dbReference type="EMBL" id="CM007900">
    <property type="protein sequence ID" value="OTG08888.1"/>
    <property type="molecule type" value="Genomic_DNA"/>
</dbReference>
<dbReference type="Proteomes" id="UP000215914">
    <property type="component" value="Chromosome 11"/>
</dbReference>
<gene>
    <name evidence="1" type="ORF">HannXRQ_Chr11g0346721</name>
</gene>
<keyword evidence="2" id="KW-1185">Reference proteome</keyword>
<protein>
    <submittedName>
        <fullName evidence="1">Uncharacterized protein</fullName>
    </submittedName>
</protein>
<organism evidence="1 2">
    <name type="scientific">Helianthus annuus</name>
    <name type="common">Common sunflower</name>
    <dbReference type="NCBI Taxonomy" id="4232"/>
    <lineage>
        <taxon>Eukaryota</taxon>
        <taxon>Viridiplantae</taxon>
        <taxon>Streptophyta</taxon>
        <taxon>Embryophyta</taxon>
        <taxon>Tracheophyta</taxon>
        <taxon>Spermatophyta</taxon>
        <taxon>Magnoliopsida</taxon>
        <taxon>eudicotyledons</taxon>
        <taxon>Gunneridae</taxon>
        <taxon>Pentapetalae</taxon>
        <taxon>asterids</taxon>
        <taxon>campanulids</taxon>
        <taxon>Asterales</taxon>
        <taxon>Asteraceae</taxon>
        <taxon>Asteroideae</taxon>
        <taxon>Heliantheae alliance</taxon>
        <taxon>Heliantheae</taxon>
        <taxon>Helianthus</taxon>
    </lineage>
</organism>
<evidence type="ECO:0000313" key="2">
    <source>
        <dbReference type="Proteomes" id="UP000215914"/>
    </source>
</evidence>
<proteinExistence type="predicted"/>
<sequence>MNKYPKTSHVGFGLVLGDDGKRFRTCITEVAKLVNCLIKLKLVVKRLLWSEVKWLSGLLWSLNKLLKLLNMVLLSAQPSYKHSSSMHCSHISCRLLILHVAKSLGWVSRVIWDNMGFQGRKNGPIEKVVERRQGRMIENGESAEYMF</sequence>
<accession>A0A251TCT8</accession>
<dbReference type="STRING" id="4232.A0A251TCT8"/>
<reference evidence="2" key="1">
    <citation type="journal article" date="2017" name="Nature">
        <title>The sunflower genome provides insights into oil metabolism, flowering and Asterid evolution.</title>
        <authorList>
            <person name="Badouin H."/>
            <person name="Gouzy J."/>
            <person name="Grassa C.J."/>
            <person name="Murat F."/>
            <person name="Staton S.E."/>
            <person name="Cottret L."/>
            <person name="Lelandais-Briere C."/>
            <person name="Owens G.L."/>
            <person name="Carrere S."/>
            <person name="Mayjonade B."/>
            <person name="Legrand L."/>
            <person name="Gill N."/>
            <person name="Kane N.C."/>
            <person name="Bowers J.E."/>
            <person name="Hubner S."/>
            <person name="Bellec A."/>
            <person name="Berard A."/>
            <person name="Berges H."/>
            <person name="Blanchet N."/>
            <person name="Boniface M.C."/>
            <person name="Brunel D."/>
            <person name="Catrice O."/>
            <person name="Chaidir N."/>
            <person name="Claudel C."/>
            <person name="Donnadieu C."/>
            <person name="Faraut T."/>
            <person name="Fievet G."/>
            <person name="Helmstetter N."/>
            <person name="King M."/>
            <person name="Knapp S.J."/>
            <person name="Lai Z."/>
            <person name="Le Paslier M.C."/>
            <person name="Lippi Y."/>
            <person name="Lorenzon L."/>
            <person name="Mandel J.R."/>
            <person name="Marage G."/>
            <person name="Marchand G."/>
            <person name="Marquand E."/>
            <person name="Bret-Mestries E."/>
            <person name="Morien E."/>
            <person name="Nambeesan S."/>
            <person name="Nguyen T."/>
            <person name="Pegot-Espagnet P."/>
            <person name="Pouilly N."/>
            <person name="Raftis F."/>
            <person name="Sallet E."/>
            <person name="Schiex T."/>
            <person name="Thomas J."/>
            <person name="Vandecasteele C."/>
            <person name="Vares D."/>
            <person name="Vear F."/>
            <person name="Vautrin S."/>
            <person name="Crespi M."/>
            <person name="Mangin B."/>
            <person name="Burke J.M."/>
            <person name="Salse J."/>
            <person name="Munos S."/>
            <person name="Vincourt P."/>
            <person name="Rieseberg L.H."/>
            <person name="Langlade N.B."/>
        </authorList>
    </citation>
    <scope>NUCLEOTIDE SEQUENCE [LARGE SCALE GENOMIC DNA]</scope>
    <source>
        <strain evidence="2">cv. SF193</strain>
    </source>
</reference>
<name>A0A251TCT8_HELAN</name>
<dbReference type="AlphaFoldDB" id="A0A251TCT8"/>
<evidence type="ECO:0000313" key="1">
    <source>
        <dbReference type="EMBL" id="OTG08888.1"/>
    </source>
</evidence>